<protein>
    <recommendedName>
        <fullName evidence="2">Transposase-like Mu C-terminal domain-containing protein</fullName>
    </recommendedName>
</protein>
<proteinExistence type="predicted"/>
<dbReference type="RefSeq" id="WP_234517362.1">
    <property type="nucleotide sequence ID" value="NZ_BAAAUF010000007.1"/>
</dbReference>
<organism evidence="3 4">
    <name type="scientific">Streptomyces glomeratus</name>
    <dbReference type="NCBI Taxonomy" id="284452"/>
    <lineage>
        <taxon>Bacteria</taxon>
        <taxon>Bacillati</taxon>
        <taxon>Actinomycetota</taxon>
        <taxon>Actinomycetes</taxon>
        <taxon>Kitasatosporales</taxon>
        <taxon>Streptomycetaceae</taxon>
        <taxon>Streptomyces</taxon>
    </lineage>
</organism>
<feature type="domain" description="Transposase-like Mu C-terminal" evidence="2">
    <location>
        <begin position="20"/>
        <end position="73"/>
    </location>
</feature>
<evidence type="ECO:0000256" key="1">
    <source>
        <dbReference type="SAM" id="MobiDB-lite"/>
    </source>
</evidence>
<dbReference type="EMBL" id="BAAAUF010000007">
    <property type="protein sequence ID" value="GAA3028411.1"/>
    <property type="molecule type" value="Genomic_DNA"/>
</dbReference>
<dbReference type="PANTHER" id="PTHR35004">
    <property type="entry name" value="TRANSPOSASE RV3428C-RELATED"/>
    <property type="match status" value="1"/>
</dbReference>
<sequence>MERWLTGAPSPTPTPDALRDAFRWSERRKVAKTATVSLQSNTYNVDASLVGRQVELVFDPFDLTDIDVRSGGRSFGKAIPYQITRHAHPKAKPETPAAAPPAPTGIDYLRLIDTERTKELGRRINYEVFLPGQDQPTPAIDLSEESS</sequence>
<evidence type="ECO:0000259" key="2">
    <source>
        <dbReference type="Pfam" id="PF09299"/>
    </source>
</evidence>
<accession>A0ABP6L4J0</accession>
<gene>
    <name evidence="3" type="ORF">GCM10010448_07970</name>
</gene>
<name>A0ABP6L4J0_9ACTN</name>
<comment type="caution">
    <text evidence="3">The sequence shown here is derived from an EMBL/GenBank/DDBJ whole genome shotgun (WGS) entry which is preliminary data.</text>
</comment>
<dbReference type="Pfam" id="PF09299">
    <property type="entry name" value="Mu-transpos_C"/>
    <property type="match status" value="1"/>
</dbReference>
<dbReference type="InterPro" id="IPR015378">
    <property type="entry name" value="Transposase-like_Mu_C"/>
</dbReference>
<evidence type="ECO:0000313" key="4">
    <source>
        <dbReference type="Proteomes" id="UP001501532"/>
    </source>
</evidence>
<keyword evidence="4" id="KW-1185">Reference proteome</keyword>
<dbReference type="PANTHER" id="PTHR35004:SF6">
    <property type="entry name" value="TRANSPOSASE"/>
    <property type="match status" value="1"/>
</dbReference>
<feature type="region of interest" description="Disordered" evidence="1">
    <location>
        <begin position="86"/>
        <end position="105"/>
    </location>
</feature>
<reference evidence="4" key="1">
    <citation type="journal article" date="2019" name="Int. J. Syst. Evol. Microbiol.">
        <title>The Global Catalogue of Microorganisms (GCM) 10K type strain sequencing project: providing services to taxonomists for standard genome sequencing and annotation.</title>
        <authorList>
            <consortium name="The Broad Institute Genomics Platform"/>
            <consortium name="The Broad Institute Genome Sequencing Center for Infectious Disease"/>
            <person name="Wu L."/>
            <person name="Ma J."/>
        </authorList>
    </citation>
    <scope>NUCLEOTIDE SEQUENCE [LARGE SCALE GENOMIC DNA]</scope>
    <source>
        <strain evidence="4">JCM 9091</strain>
    </source>
</reference>
<dbReference type="Proteomes" id="UP001501532">
    <property type="component" value="Unassembled WGS sequence"/>
</dbReference>
<evidence type="ECO:0000313" key="3">
    <source>
        <dbReference type="EMBL" id="GAA3028411.1"/>
    </source>
</evidence>